<dbReference type="Pfam" id="PF21631">
    <property type="entry name" value="A9CJY8-like_N"/>
    <property type="match status" value="1"/>
</dbReference>
<dbReference type="SUPFAM" id="SSF55021">
    <property type="entry name" value="ACT-like"/>
    <property type="match status" value="2"/>
</dbReference>
<dbReference type="PIRSF" id="PIRSF008459">
    <property type="entry name" value="UCP008459"/>
    <property type="match status" value="1"/>
</dbReference>
<feature type="domain" description="CASTOR ACT" evidence="1">
    <location>
        <begin position="60"/>
        <end position="121"/>
    </location>
</feature>
<dbReference type="InterPro" id="IPR045865">
    <property type="entry name" value="ACT-like_dom_sf"/>
</dbReference>
<reference evidence="3 4" key="1">
    <citation type="submission" date="2022-06" db="EMBL/GenBank/DDBJ databases">
        <title>Paraconexibacter antarcticus.</title>
        <authorList>
            <person name="Kim C.S."/>
        </authorList>
    </citation>
    <scope>NUCLEOTIDE SEQUENCE [LARGE SCALE GENOMIC DNA]</scope>
    <source>
        <strain evidence="3 4">02-257</strain>
    </source>
</reference>
<name>A0ABY5DUQ6_9ACTN</name>
<gene>
    <name evidence="3" type="ORF">NBH00_03230</name>
</gene>
<dbReference type="RefSeq" id="WP_254571917.1">
    <property type="nucleotide sequence ID" value="NZ_CP098502.1"/>
</dbReference>
<evidence type="ECO:0000259" key="2">
    <source>
        <dbReference type="Pfam" id="PF21631"/>
    </source>
</evidence>
<dbReference type="Pfam" id="PF13840">
    <property type="entry name" value="ACT_7"/>
    <property type="match status" value="1"/>
</dbReference>
<proteinExistence type="predicted"/>
<dbReference type="PANTHER" id="PTHR31131:SF6">
    <property type="entry name" value="CASTOR ACT DOMAIN-CONTAINING PROTEIN"/>
    <property type="match status" value="1"/>
</dbReference>
<sequence>MRTFTLTVQPGLLAICRLPSAAPVPPVPPDAHPLHAVTRTADELSIVCAEEDVPDGAIADGGWRALTLAGPFDLTTEAGVLVAVLTPLADAGVGIFAVSTYDTDHVLVRAGSLEVAVGALRGAGHEVVVG</sequence>
<dbReference type="InterPro" id="IPR051719">
    <property type="entry name" value="CASTOR_mTORC1"/>
</dbReference>
<dbReference type="InterPro" id="IPR027795">
    <property type="entry name" value="CASTOR_ACT_dom"/>
</dbReference>
<evidence type="ECO:0000259" key="1">
    <source>
        <dbReference type="Pfam" id="PF13840"/>
    </source>
</evidence>
<accession>A0ABY5DUQ6</accession>
<protein>
    <submittedName>
        <fullName evidence="3">ACT domain-containing protein</fullName>
    </submittedName>
</protein>
<dbReference type="Proteomes" id="UP001056035">
    <property type="component" value="Chromosome"/>
</dbReference>
<evidence type="ECO:0000313" key="4">
    <source>
        <dbReference type="Proteomes" id="UP001056035"/>
    </source>
</evidence>
<feature type="domain" description="A9CJY8-like N-terminal" evidence="2">
    <location>
        <begin position="14"/>
        <end position="55"/>
    </location>
</feature>
<dbReference type="InterPro" id="IPR049447">
    <property type="entry name" value="A9CJY8-like_N"/>
</dbReference>
<evidence type="ECO:0000313" key="3">
    <source>
        <dbReference type="EMBL" id="UTI65230.1"/>
    </source>
</evidence>
<dbReference type="InterPro" id="IPR016540">
    <property type="entry name" value="UCP008459"/>
</dbReference>
<organism evidence="3 4">
    <name type="scientific">Paraconexibacter antarcticus</name>
    <dbReference type="NCBI Taxonomy" id="2949664"/>
    <lineage>
        <taxon>Bacteria</taxon>
        <taxon>Bacillati</taxon>
        <taxon>Actinomycetota</taxon>
        <taxon>Thermoleophilia</taxon>
        <taxon>Solirubrobacterales</taxon>
        <taxon>Paraconexibacteraceae</taxon>
        <taxon>Paraconexibacter</taxon>
    </lineage>
</organism>
<dbReference type="EMBL" id="CP098502">
    <property type="protein sequence ID" value="UTI65230.1"/>
    <property type="molecule type" value="Genomic_DNA"/>
</dbReference>
<dbReference type="PANTHER" id="PTHR31131">
    <property type="entry name" value="CHROMOSOME 1, WHOLE GENOME SHOTGUN SEQUENCE"/>
    <property type="match status" value="1"/>
</dbReference>
<dbReference type="Gene3D" id="3.30.2130.10">
    <property type="entry name" value="VC0802-like"/>
    <property type="match status" value="1"/>
</dbReference>
<keyword evidence="4" id="KW-1185">Reference proteome</keyword>